<evidence type="ECO:0000313" key="3">
    <source>
        <dbReference type="EMBL" id="RMB88384.1"/>
    </source>
</evidence>
<keyword evidence="2" id="KW-0732">Signal</keyword>
<comment type="caution">
    <text evidence="3">The sequence shown here is derived from an EMBL/GenBank/DDBJ whole genome shotgun (WGS) entry which is preliminary data.</text>
</comment>
<feature type="region of interest" description="Disordered" evidence="1">
    <location>
        <begin position="24"/>
        <end position="123"/>
    </location>
</feature>
<gene>
    <name evidence="3" type="ORF">DUI87_35251</name>
</gene>
<evidence type="ECO:0000313" key="4">
    <source>
        <dbReference type="Proteomes" id="UP000269221"/>
    </source>
</evidence>
<accession>A0A3M0IHY7</accession>
<protein>
    <submittedName>
        <fullName evidence="3">Uncharacterized protein</fullName>
    </submittedName>
</protein>
<reference evidence="3 4" key="1">
    <citation type="submission" date="2018-07" db="EMBL/GenBank/DDBJ databases">
        <title>A high quality draft genome assembly of the barn swallow (H. rustica rustica).</title>
        <authorList>
            <person name="Formenti G."/>
            <person name="Chiara M."/>
            <person name="Poveda L."/>
            <person name="Francoijs K.-J."/>
            <person name="Bonisoli-Alquati A."/>
            <person name="Canova L."/>
            <person name="Gianfranceschi L."/>
            <person name="Horner D.S."/>
            <person name="Saino N."/>
        </authorList>
    </citation>
    <scope>NUCLEOTIDE SEQUENCE [LARGE SCALE GENOMIC DNA]</scope>
    <source>
        <strain evidence="3">Chelidonia</strain>
        <tissue evidence="3">Blood</tissue>
    </source>
</reference>
<feature type="signal peptide" evidence="2">
    <location>
        <begin position="1"/>
        <end position="24"/>
    </location>
</feature>
<keyword evidence="4" id="KW-1185">Reference proteome</keyword>
<evidence type="ECO:0000256" key="2">
    <source>
        <dbReference type="SAM" id="SignalP"/>
    </source>
</evidence>
<dbReference type="OrthoDB" id="9219303at2759"/>
<organism evidence="3 4">
    <name type="scientific">Hirundo rustica rustica</name>
    <dbReference type="NCBI Taxonomy" id="333673"/>
    <lineage>
        <taxon>Eukaryota</taxon>
        <taxon>Metazoa</taxon>
        <taxon>Chordata</taxon>
        <taxon>Craniata</taxon>
        <taxon>Vertebrata</taxon>
        <taxon>Euteleostomi</taxon>
        <taxon>Archelosauria</taxon>
        <taxon>Archosauria</taxon>
        <taxon>Dinosauria</taxon>
        <taxon>Saurischia</taxon>
        <taxon>Theropoda</taxon>
        <taxon>Coelurosauria</taxon>
        <taxon>Aves</taxon>
        <taxon>Neognathae</taxon>
        <taxon>Neoaves</taxon>
        <taxon>Telluraves</taxon>
        <taxon>Australaves</taxon>
        <taxon>Passeriformes</taxon>
        <taxon>Sylvioidea</taxon>
        <taxon>Hirundinidae</taxon>
        <taxon>Hirundo</taxon>
    </lineage>
</organism>
<dbReference type="Proteomes" id="UP000269221">
    <property type="component" value="Unassembled WGS sequence"/>
</dbReference>
<feature type="chain" id="PRO_5018329250" evidence="2">
    <location>
        <begin position="25"/>
        <end position="156"/>
    </location>
</feature>
<proteinExistence type="predicted"/>
<evidence type="ECO:0000256" key="1">
    <source>
        <dbReference type="SAM" id="MobiDB-lite"/>
    </source>
</evidence>
<name>A0A3M0IHY7_HIRRU</name>
<dbReference type="AlphaFoldDB" id="A0A3M0IHY7"/>
<dbReference type="EMBL" id="QRBI01000330">
    <property type="protein sequence ID" value="RMB88384.1"/>
    <property type="molecule type" value="Genomic_DNA"/>
</dbReference>
<feature type="compositionally biased region" description="Basic and acidic residues" evidence="1">
    <location>
        <begin position="82"/>
        <end position="94"/>
    </location>
</feature>
<sequence>MALALRLILLLLLAVALPARTAQAAPWRAQGAVKPEGEDDLDSQPTSKTETLGDAEVKPEGEGDLDSQPTSKTETLGDAEVMDQKSVHKEELPRESSGSVAASAAERKEMADTNTVTDADKARADWYRDMDYLEMMANGGLKAGPEAEGKSATQLL</sequence>